<name>A0A0G1PI19_9BACT</name>
<accession>A0A0G1PI19</accession>
<dbReference type="EMBL" id="LCMG01000017">
    <property type="protein sequence ID" value="KKU32439.1"/>
    <property type="molecule type" value="Genomic_DNA"/>
</dbReference>
<sequence>MEAGSPEKEPKKKFKVGIEMEAYGKDGAEIEGGDLWEDVEVEAATEDEARDIVFNKMDFGNRRPNGYSEIKEVGKPKEEPPFQGVRLGR</sequence>
<dbReference type="AlphaFoldDB" id="A0A0G1PI19"/>
<evidence type="ECO:0000313" key="2">
    <source>
        <dbReference type="EMBL" id="KKU32439.1"/>
    </source>
</evidence>
<protein>
    <submittedName>
        <fullName evidence="2">Uncharacterized protein</fullName>
    </submittedName>
</protein>
<gene>
    <name evidence="2" type="ORF">UX45_C0017G0020</name>
</gene>
<reference evidence="2 3" key="1">
    <citation type="journal article" date="2015" name="Nature">
        <title>rRNA introns, odd ribosomes, and small enigmatic genomes across a large radiation of phyla.</title>
        <authorList>
            <person name="Brown C.T."/>
            <person name="Hug L.A."/>
            <person name="Thomas B.C."/>
            <person name="Sharon I."/>
            <person name="Castelle C.J."/>
            <person name="Singh A."/>
            <person name="Wilkins M.J."/>
            <person name="Williams K.H."/>
            <person name="Banfield J.F."/>
        </authorList>
    </citation>
    <scope>NUCLEOTIDE SEQUENCE [LARGE SCALE GENOMIC DNA]</scope>
</reference>
<proteinExistence type="predicted"/>
<dbReference type="Proteomes" id="UP000034705">
    <property type="component" value="Unassembled WGS sequence"/>
</dbReference>
<evidence type="ECO:0000256" key="1">
    <source>
        <dbReference type="SAM" id="MobiDB-lite"/>
    </source>
</evidence>
<feature type="region of interest" description="Disordered" evidence="1">
    <location>
        <begin position="64"/>
        <end position="89"/>
    </location>
</feature>
<organism evidence="2 3">
    <name type="scientific">Candidatus Uhrbacteria bacterium GW2011_GWF2_46_218</name>
    <dbReference type="NCBI Taxonomy" id="1619001"/>
    <lineage>
        <taxon>Bacteria</taxon>
        <taxon>Candidatus Uhriibacteriota</taxon>
    </lineage>
</organism>
<comment type="caution">
    <text evidence="2">The sequence shown here is derived from an EMBL/GenBank/DDBJ whole genome shotgun (WGS) entry which is preliminary data.</text>
</comment>
<feature type="compositionally biased region" description="Basic and acidic residues" evidence="1">
    <location>
        <begin position="69"/>
        <end position="80"/>
    </location>
</feature>
<evidence type="ECO:0000313" key="3">
    <source>
        <dbReference type="Proteomes" id="UP000034705"/>
    </source>
</evidence>